<evidence type="ECO:0000313" key="1">
    <source>
        <dbReference type="EnsemblPlants" id="Pp3c11_9330V3.3"/>
    </source>
</evidence>
<dbReference type="InParanoid" id="A0A7I4AB29"/>
<sequence>MPPCTEAMALQLTSPSPHFTINYVPITVTWCGNIHSDSDYCTLCVTLFEVNKEKQERGIIPRGATSYVVVGPIILAVPKCYWLDDLRCF</sequence>
<organism evidence="1 2">
    <name type="scientific">Physcomitrium patens</name>
    <name type="common">Spreading-leaved earth moss</name>
    <name type="synonym">Physcomitrella patens</name>
    <dbReference type="NCBI Taxonomy" id="3218"/>
    <lineage>
        <taxon>Eukaryota</taxon>
        <taxon>Viridiplantae</taxon>
        <taxon>Streptophyta</taxon>
        <taxon>Embryophyta</taxon>
        <taxon>Bryophyta</taxon>
        <taxon>Bryophytina</taxon>
        <taxon>Bryopsida</taxon>
        <taxon>Funariidae</taxon>
        <taxon>Funariales</taxon>
        <taxon>Funariaceae</taxon>
        <taxon>Physcomitrium</taxon>
    </lineage>
</organism>
<reference evidence="1" key="3">
    <citation type="submission" date="2020-12" db="UniProtKB">
        <authorList>
            <consortium name="EnsemblPlants"/>
        </authorList>
    </citation>
    <scope>IDENTIFICATION</scope>
</reference>
<dbReference type="Proteomes" id="UP000006727">
    <property type="component" value="Chromosome 11"/>
</dbReference>
<dbReference type="EnsemblPlants" id="Pp3c11_9330V3.4">
    <property type="protein sequence ID" value="Pp3c11_9330V3.4"/>
    <property type="gene ID" value="Pp3c11_9330"/>
</dbReference>
<dbReference type="EnsemblPlants" id="Pp3c11_9330V3.3">
    <property type="protein sequence ID" value="Pp3c11_9330V3.3"/>
    <property type="gene ID" value="Pp3c11_9330"/>
</dbReference>
<evidence type="ECO:0000313" key="2">
    <source>
        <dbReference type="Proteomes" id="UP000006727"/>
    </source>
</evidence>
<dbReference type="EMBL" id="ABEU02000011">
    <property type="status" value="NOT_ANNOTATED_CDS"/>
    <property type="molecule type" value="Genomic_DNA"/>
</dbReference>
<reference evidence="1 2" key="1">
    <citation type="journal article" date="2008" name="Science">
        <title>The Physcomitrella genome reveals evolutionary insights into the conquest of land by plants.</title>
        <authorList>
            <person name="Rensing S."/>
            <person name="Lang D."/>
            <person name="Zimmer A."/>
            <person name="Terry A."/>
            <person name="Salamov A."/>
            <person name="Shapiro H."/>
            <person name="Nishiyama T."/>
            <person name="Perroud P.-F."/>
            <person name="Lindquist E."/>
            <person name="Kamisugi Y."/>
            <person name="Tanahashi T."/>
            <person name="Sakakibara K."/>
            <person name="Fujita T."/>
            <person name="Oishi K."/>
            <person name="Shin-I T."/>
            <person name="Kuroki Y."/>
            <person name="Toyoda A."/>
            <person name="Suzuki Y."/>
            <person name="Hashimoto A."/>
            <person name="Yamaguchi K."/>
            <person name="Sugano A."/>
            <person name="Kohara Y."/>
            <person name="Fujiyama A."/>
            <person name="Anterola A."/>
            <person name="Aoki S."/>
            <person name="Ashton N."/>
            <person name="Barbazuk W.B."/>
            <person name="Barker E."/>
            <person name="Bennetzen J."/>
            <person name="Bezanilla M."/>
            <person name="Blankenship R."/>
            <person name="Cho S.H."/>
            <person name="Dutcher S."/>
            <person name="Estelle M."/>
            <person name="Fawcett J.A."/>
            <person name="Gundlach H."/>
            <person name="Hanada K."/>
            <person name="Heyl A."/>
            <person name="Hicks K.A."/>
            <person name="Hugh J."/>
            <person name="Lohr M."/>
            <person name="Mayer K."/>
            <person name="Melkozernov A."/>
            <person name="Murata T."/>
            <person name="Nelson D."/>
            <person name="Pils B."/>
            <person name="Prigge M."/>
            <person name="Reiss B."/>
            <person name="Renner T."/>
            <person name="Rombauts S."/>
            <person name="Rushton P."/>
            <person name="Sanderfoot A."/>
            <person name="Schween G."/>
            <person name="Shiu S.-H."/>
            <person name="Stueber K."/>
            <person name="Theodoulou F.L."/>
            <person name="Tu H."/>
            <person name="Van de Peer Y."/>
            <person name="Verrier P.J."/>
            <person name="Waters E."/>
            <person name="Wood A."/>
            <person name="Yang L."/>
            <person name="Cove D."/>
            <person name="Cuming A."/>
            <person name="Hasebe M."/>
            <person name="Lucas S."/>
            <person name="Mishler D.B."/>
            <person name="Reski R."/>
            <person name="Grigoriev I."/>
            <person name="Quatrano R.S."/>
            <person name="Boore J.L."/>
        </authorList>
    </citation>
    <scope>NUCLEOTIDE SEQUENCE [LARGE SCALE GENOMIC DNA]</scope>
    <source>
        <strain evidence="1 2">cv. Gransden 2004</strain>
    </source>
</reference>
<dbReference type="Gramene" id="Pp3c11_9330V3.3">
    <property type="protein sequence ID" value="Pp3c11_9330V3.3"/>
    <property type="gene ID" value="Pp3c11_9330"/>
</dbReference>
<dbReference type="Gramene" id="Pp3c11_9330V3.4">
    <property type="protein sequence ID" value="Pp3c11_9330V3.4"/>
    <property type="gene ID" value="Pp3c11_9330"/>
</dbReference>
<keyword evidence="2" id="KW-1185">Reference proteome</keyword>
<accession>A0A7I4AB29</accession>
<reference evidence="1 2" key="2">
    <citation type="journal article" date="2018" name="Plant J.">
        <title>The Physcomitrella patens chromosome-scale assembly reveals moss genome structure and evolution.</title>
        <authorList>
            <person name="Lang D."/>
            <person name="Ullrich K.K."/>
            <person name="Murat F."/>
            <person name="Fuchs J."/>
            <person name="Jenkins J."/>
            <person name="Haas F.B."/>
            <person name="Piednoel M."/>
            <person name="Gundlach H."/>
            <person name="Van Bel M."/>
            <person name="Meyberg R."/>
            <person name="Vives C."/>
            <person name="Morata J."/>
            <person name="Symeonidi A."/>
            <person name="Hiss M."/>
            <person name="Muchero W."/>
            <person name="Kamisugi Y."/>
            <person name="Saleh O."/>
            <person name="Blanc G."/>
            <person name="Decker E.L."/>
            <person name="van Gessel N."/>
            <person name="Grimwood J."/>
            <person name="Hayes R.D."/>
            <person name="Graham S.W."/>
            <person name="Gunter L.E."/>
            <person name="McDaniel S.F."/>
            <person name="Hoernstein S.N.W."/>
            <person name="Larsson A."/>
            <person name="Li F.W."/>
            <person name="Perroud P.F."/>
            <person name="Phillips J."/>
            <person name="Ranjan P."/>
            <person name="Rokshar D.S."/>
            <person name="Rothfels C.J."/>
            <person name="Schneider L."/>
            <person name="Shu S."/>
            <person name="Stevenson D.W."/>
            <person name="Thummler F."/>
            <person name="Tillich M."/>
            <person name="Villarreal Aguilar J.C."/>
            <person name="Widiez T."/>
            <person name="Wong G.K."/>
            <person name="Wymore A."/>
            <person name="Zhang Y."/>
            <person name="Zimmer A.D."/>
            <person name="Quatrano R.S."/>
            <person name="Mayer K.F.X."/>
            <person name="Goodstein D."/>
            <person name="Casacuberta J.M."/>
            <person name="Vandepoele K."/>
            <person name="Reski R."/>
            <person name="Cuming A.C."/>
            <person name="Tuskan G.A."/>
            <person name="Maumus F."/>
            <person name="Salse J."/>
            <person name="Schmutz J."/>
            <person name="Rensing S.A."/>
        </authorList>
    </citation>
    <scope>NUCLEOTIDE SEQUENCE [LARGE SCALE GENOMIC DNA]</scope>
    <source>
        <strain evidence="1 2">cv. Gransden 2004</strain>
    </source>
</reference>
<proteinExistence type="predicted"/>
<name>A0A7I4AB29_PHYPA</name>
<dbReference type="AlphaFoldDB" id="A0A7I4AB29"/>
<protein>
    <submittedName>
        <fullName evidence="1">Uncharacterized protein</fullName>
    </submittedName>
</protein>